<dbReference type="AlphaFoldDB" id="A0AAU7DG23"/>
<dbReference type="PANTHER" id="PTHR30487">
    <property type="entry name" value="TYPE 4 PREPILIN-LIKE PROTEINS LEADER PEPTIDE-PROCESSING ENZYME"/>
    <property type="match status" value="1"/>
</dbReference>
<sequence length="175" mass="18899">MQHLQHAYAWWPTLAVLIVATITDLRSRRIPNWLVFPFLLAGLVVSTFVGGWHGLGESLGGMLLGGLIYGLLAMMGGMGMGDVKLCAAIGAWIWWQQLVMALVLIAVVGGVMAIAWAIFGGFLGEMFSGAGDLVFGWKERGMHAPEELKLSNPKARKMPYAPAIAIGTLISFFSH</sequence>
<dbReference type="Pfam" id="PF01478">
    <property type="entry name" value="Peptidase_A24"/>
    <property type="match status" value="1"/>
</dbReference>
<reference evidence="4" key="1">
    <citation type="submission" date="2023-03" db="EMBL/GenBank/DDBJ databases">
        <title>Edaphobacter sp.</title>
        <authorList>
            <person name="Huber K.J."/>
            <person name="Papendorf J."/>
            <person name="Pilke C."/>
            <person name="Bunk B."/>
            <person name="Sproeer C."/>
            <person name="Pester M."/>
        </authorList>
    </citation>
    <scope>NUCLEOTIDE SEQUENCE</scope>
    <source>
        <strain evidence="4">DSM 110680</strain>
    </source>
</reference>
<evidence type="ECO:0000313" key="4">
    <source>
        <dbReference type="EMBL" id="XBH16972.1"/>
    </source>
</evidence>
<feature type="transmembrane region" description="Helical" evidence="2">
    <location>
        <begin position="32"/>
        <end position="53"/>
    </location>
</feature>
<proteinExistence type="inferred from homology"/>
<gene>
    <name evidence="4" type="ORF">P8935_20655</name>
</gene>
<dbReference type="GO" id="GO:0005886">
    <property type="term" value="C:plasma membrane"/>
    <property type="evidence" value="ECO:0007669"/>
    <property type="project" value="TreeGrafter"/>
</dbReference>
<evidence type="ECO:0000259" key="3">
    <source>
        <dbReference type="Pfam" id="PF01478"/>
    </source>
</evidence>
<feature type="transmembrane region" description="Helical" evidence="2">
    <location>
        <begin position="59"/>
        <end position="78"/>
    </location>
</feature>
<dbReference type="GO" id="GO:0004190">
    <property type="term" value="F:aspartic-type endopeptidase activity"/>
    <property type="evidence" value="ECO:0007669"/>
    <property type="project" value="InterPro"/>
</dbReference>
<keyword evidence="2" id="KW-0812">Transmembrane</keyword>
<protein>
    <submittedName>
        <fullName evidence="4">A24 family peptidase</fullName>
        <ecNumber evidence="4">3.4.23.-</ecNumber>
    </submittedName>
</protein>
<name>A0AAU7DG23_9BACT</name>
<evidence type="ECO:0000256" key="1">
    <source>
        <dbReference type="ARBA" id="ARBA00005801"/>
    </source>
</evidence>
<evidence type="ECO:0000256" key="2">
    <source>
        <dbReference type="SAM" id="Phobius"/>
    </source>
</evidence>
<dbReference type="InterPro" id="IPR050882">
    <property type="entry name" value="Prepilin_peptidase/N-MTase"/>
</dbReference>
<dbReference type="EMBL" id="CP121196">
    <property type="protein sequence ID" value="XBH16972.1"/>
    <property type="molecule type" value="Genomic_DNA"/>
</dbReference>
<comment type="similarity">
    <text evidence="1">Belongs to the peptidase A24 family.</text>
</comment>
<keyword evidence="4" id="KW-0378">Hydrolase</keyword>
<feature type="domain" description="Prepilin type IV endopeptidase peptidase" evidence="3">
    <location>
        <begin position="14"/>
        <end position="114"/>
    </location>
</feature>
<keyword evidence="2" id="KW-0472">Membrane</keyword>
<dbReference type="Gene3D" id="1.20.120.1220">
    <property type="match status" value="1"/>
</dbReference>
<dbReference type="InterPro" id="IPR000045">
    <property type="entry name" value="Prepilin_IV_endopep_pep"/>
</dbReference>
<dbReference type="RefSeq" id="WP_348262202.1">
    <property type="nucleotide sequence ID" value="NZ_CP121196.1"/>
</dbReference>
<keyword evidence="2" id="KW-1133">Transmembrane helix</keyword>
<organism evidence="4">
    <name type="scientific">Telmatobacter sp. DSM 110680</name>
    <dbReference type="NCBI Taxonomy" id="3036704"/>
    <lineage>
        <taxon>Bacteria</taxon>
        <taxon>Pseudomonadati</taxon>
        <taxon>Acidobacteriota</taxon>
        <taxon>Terriglobia</taxon>
        <taxon>Terriglobales</taxon>
        <taxon>Acidobacteriaceae</taxon>
        <taxon>Telmatobacter</taxon>
    </lineage>
</organism>
<dbReference type="PANTHER" id="PTHR30487:SF0">
    <property type="entry name" value="PREPILIN LEADER PEPTIDASE_N-METHYLTRANSFERASE-RELATED"/>
    <property type="match status" value="1"/>
</dbReference>
<dbReference type="EC" id="3.4.23.-" evidence="4"/>
<accession>A0AAU7DG23</accession>
<dbReference type="GO" id="GO:0006465">
    <property type="term" value="P:signal peptide processing"/>
    <property type="evidence" value="ECO:0007669"/>
    <property type="project" value="TreeGrafter"/>
</dbReference>